<keyword evidence="2" id="KW-1185">Reference proteome</keyword>
<dbReference type="AlphaFoldDB" id="A0A183LX98"/>
<dbReference type="STRING" id="48269.A0A183LX98"/>
<protein>
    <submittedName>
        <fullName evidence="1">Uncharacterized protein</fullName>
    </submittedName>
</protein>
<reference evidence="1 2" key="1">
    <citation type="submission" date="2018-11" db="EMBL/GenBank/DDBJ databases">
        <authorList>
            <consortium name="Pathogen Informatics"/>
        </authorList>
    </citation>
    <scope>NUCLEOTIDE SEQUENCE [LARGE SCALE GENOMIC DNA]</scope>
    <source>
        <strain evidence="1 2">Zambia</strain>
    </source>
</reference>
<dbReference type="EMBL" id="UZAI01003651">
    <property type="protein sequence ID" value="VDO81343.1"/>
    <property type="molecule type" value="Genomic_DNA"/>
</dbReference>
<sequence>MAGTASVEHIYGGHARIPGAKGIARRAFISIFLITIGGPRVFSMVSYNLFDEFIKLI</sequence>
<proteinExistence type="predicted"/>
<accession>A0A183LX98</accession>
<dbReference type="Proteomes" id="UP000277204">
    <property type="component" value="Unassembled WGS sequence"/>
</dbReference>
<evidence type="ECO:0000313" key="2">
    <source>
        <dbReference type="Proteomes" id="UP000277204"/>
    </source>
</evidence>
<gene>
    <name evidence="1" type="ORF">SMRZ_LOCUS8423</name>
</gene>
<name>A0A183LX98_9TREM</name>
<organism evidence="1 2">
    <name type="scientific">Schistosoma margrebowiei</name>
    <dbReference type="NCBI Taxonomy" id="48269"/>
    <lineage>
        <taxon>Eukaryota</taxon>
        <taxon>Metazoa</taxon>
        <taxon>Spiralia</taxon>
        <taxon>Lophotrochozoa</taxon>
        <taxon>Platyhelminthes</taxon>
        <taxon>Trematoda</taxon>
        <taxon>Digenea</taxon>
        <taxon>Strigeidida</taxon>
        <taxon>Schistosomatoidea</taxon>
        <taxon>Schistosomatidae</taxon>
        <taxon>Schistosoma</taxon>
    </lineage>
</organism>
<evidence type="ECO:0000313" key="1">
    <source>
        <dbReference type="EMBL" id="VDO81343.1"/>
    </source>
</evidence>